<name>A0A1Y5RRM7_9RHOB</name>
<dbReference type="Pfam" id="PF05437">
    <property type="entry name" value="AzlD"/>
    <property type="match status" value="1"/>
</dbReference>
<proteinExistence type="predicted"/>
<keyword evidence="1" id="KW-0812">Transmembrane</keyword>
<reference evidence="2 3" key="1">
    <citation type="submission" date="2017-03" db="EMBL/GenBank/DDBJ databases">
        <authorList>
            <person name="Afonso C.L."/>
            <person name="Miller P.J."/>
            <person name="Scott M.A."/>
            <person name="Spackman E."/>
            <person name="Goraichik I."/>
            <person name="Dimitrov K.M."/>
            <person name="Suarez D.L."/>
            <person name="Swayne D.E."/>
        </authorList>
    </citation>
    <scope>NUCLEOTIDE SEQUENCE [LARGE SCALE GENOMIC DNA]</scope>
    <source>
        <strain evidence="2 3">CECT 8287</strain>
    </source>
</reference>
<accession>A0A1Y5RRM7</accession>
<protein>
    <submittedName>
        <fullName evidence="2">Branched-chain amino acid transport protein (AzlD)</fullName>
    </submittedName>
</protein>
<keyword evidence="1" id="KW-0472">Membrane</keyword>
<dbReference type="InterPro" id="IPR008407">
    <property type="entry name" value="Brnchd-chn_aa_trnsp_AzlD"/>
</dbReference>
<feature type="transmembrane region" description="Helical" evidence="1">
    <location>
        <begin position="40"/>
        <end position="58"/>
    </location>
</feature>
<feature type="transmembrane region" description="Helical" evidence="1">
    <location>
        <begin position="70"/>
        <end position="103"/>
    </location>
</feature>
<evidence type="ECO:0000313" key="3">
    <source>
        <dbReference type="Proteomes" id="UP000193827"/>
    </source>
</evidence>
<gene>
    <name evidence="2" type="ORF">PEL8287_00877</name>
</gene>
<evidence type="ECO:0000256" key="1">
    <source>
        <dbReference type="SAM" id="Phobius"/>
    </source>
</evidence>
<organism evidence="2 3">
    <name type="scientific">Roseovarius litorisediminis</name>
    <dbReference type="NCBI Taxonomy" id="1312363"/>
    <lineage>
        <taxon>Bacteria</taxon>
        <taxon>Pseudomonadati</taxon>
        <taxon>Pseudomonadota</taxon>
        <taxon>Alphaproteobacteria</taxon>
        <taxon>Rhodobacterales</taxon>
        <taxon>Roseobacteraceae</taxon>
        <taxon>Roseovarius</taxon>
    </lineage>
</organism>
<keyword evidence="1" id="KW-1133">Transmembrane helix</keyword>
<evidence type="ECO:0000313" key="2">
    <source>
        <dbReference type="EMBL" id="SLN20905.1"/>
    </source>
</evidence>
<sequence length="104" mass="10950">MALWTVIVLLGLGSFALRFIFLGLVGNHPLPPWLLRHLRYTAVAVLPGLVAPLVLWPAETGGTPDISRLLAAFVTLAVGLASRSVLPAILCGGATLYAGLYIFG</sequence>
<dbReference type="Proteomes" id="UP000193827">
    <property type="component" value="Unassembled WGS sequence"/>
</dbReference>
<keyword evidence="3" id="KW-1185">Reference proteome</keyword>
<dbReference type="EMBL" id="FWFL01000002">
    <property type="protein sequence ID" value="SLN20905.1"/>
    <property type="molecule type" value="Genomic_DNA"/>
</dbReference>
<dbReference type="AlphaFoldDB" id="A0A1Y5RRM7"/>